<keyword evidence="4 7" id="KW-0472">Membrane</keyword>
<name>A0A6A6W3N6_9PEZI</name>
<evidence type="ECO:0000256" key="1">
    <source>
        <dbReference type="ARBA" id="ARBA00004141"/>
    </source>
</evidence>
<feature type="transmembrane region" description="Helical" evidence="7">
    <location>
        <begin position="105"/>
        <end position="126"/>
    </location>
</feature>
<dbReference type="OrthoDB" id="5413793at2759"/>
<protein>
    <recommendedName>
        <fullName evidence="8">Rhodopsin domain-containing protein</fullName>
    </recommendedName>
</protein>
<comment type="similarity">
    <text evidence="5">Belongs to the SAT4 family.</text>
</comment>
<dbReference type="Pfam" id="PF20684">
    <property type="entry name" value="Fung_rhodopsin"/>
    <property type="match status" value="1"/>
</dbReference>
<dbReference type="RefSeq" id="XP_033599210.1">
    <property type="nucleotide sequence ID" value="XM_033747225.1"/>
</dbReference>
<dbReference type="PANTHER" id="PTHR33048:SF131">
    <property type="entry name" value="INTEGRAL MEMBRANE PROTEIN"/>
    <property type="match status" value="1"/>
</dbReference>
<evidence type="ECO:0000259" key="8">
    <source>
        <dbReference type="Pfam" id="PF20684"/>
    </source>
</evidence>
<reference evidence="9" key="1">
    <citation type="journal article" date="2020" name="Stud. Mycol.">
        <title>101 Dothideomycetes genomes: a test case for predicting lifestyles and emergence of pathogens.</title>
        <authorList>
            <person name="Haridas S."/>
            <person name="Albert R."/>
            <person name="Binder M."/>
            <person name="Bloem J."/>
            <person name="Labutti K."/>
            <person name="Salamov A."/>
            <person name="Andreopoulos B."/>
            <person name="Baker S."/>
            <person name="Barry K."/>
            <person name="Bills G."/>
            <person name="Bluhm B."/>
            <person name="Cannon C."/>
            <person name="Castanera R."/>
            <person name="Culley D."/>
            <person name="Daum C."/>
            <person name="Ezra D."/>
            <person name="Gonzalez J."/>
            <person name="Henrissat B."/>
            <person name="Kuo A."/>
            <person name="Liang C."/>
            <person name="Lipzen A."/>
            <person name="Lutzoni F."/>
            <person name="Magnuson J."/>
            <person name="Mondo S."/>
            <person name="Nolan M."/>
            <person name="Ohm R."/>
            <person name="Pangilinan J."/>
            <person name="Park H.-J."/>
            <person name="Ramirez L."/>
            <person name="Alfaro M."/>
            <person name="Sun H."/>
            <person name="Tritt A."/>
            <person name="Yoshinaga Y."/>
            <person name="Zwiers L.-H."/>
            <person name="Turgeon B."/>
            <person name="Goodwin S."/>
            <person name="Spatafora J."/>
            <person name="Crous P."/>
            <person name="Grigoriev I."/>
        </authorList>
    </citation>
    <scope>NUCLEOTIDE SEQUENCE</scope>
    <source>
        <strain evidence="9">CBS 121739</strain>
    </source>
</reference>
<feature type="compositionally biased region" description="Basic and acidic residues" evidence="6">
    <location>
        <begin position="374"/>
        <end position="386"/>
    </location>
</feature>
<evidence type="ECO:0000256" key="3">
    <source>
        <dbReference type="ARBA" id="ARBA00022989"/>
    </source>
</evidence>
<evidence type="ECO:0000313" key="10">
    <source>
        <dbReference type="Proteomes" id="UP000799437"/>
    </source>
</evidence>
<keyword evidence="2 7" id="KW-0812">Transmembrane</keyword>
<dbReference type="EMBL" id="ML996575">
    <property type="protein sequence ID" value="KAF2756759.1"/>
    <property type="molecule type" value="Genomic_DNA"/>
</dbReference>
<dbReference type="Proteomes" id="UP000799437">
    <property type="component" value="Unassembled WGS sequence"/>
</dbReference>
<feature type="region of interest" description="Disordered" evidence="6">
    <location>
        <begin position="374"/>
        <end position="411"/>
    </location>
</feature>
<evidence type="ECO:0000256" key="7">
    <source>
        <dbReference type="SAM" id="Phobius"/>
    </source>
</evidence>
<feature type="transmembrane region" description="Helical" evidence="7">
    <location>
        <begin position="28"/>
        <end position="52"/>
    </location>
</feature>
<comment type="subcellular location">
    <subcellularLocation>
        <location evidence="1">Membrane</location>
        <topology evidence="1">Multi-pass membrane protein</topology>
    </subcellularLocation>
</comment>
<dbReference type="AlphaFoldDB" id="A0A6A6W3N6"/>
<dbReference type="GeneID" id="54488279"/>
<organism evidence="9 10">
    <name type="scientific">Pseudovirgaria hyperparasitica</name>
    <dbReference type="NCBI Taxonomy" id="470096"/>
    <lineage>
        <taxon>Eukaryota</taxon>
        <taxon>Fungi</taxon>
        <taxon>Dikarya</taxon>
        <taxon>Ascomycota</taxon>
        <taxon>Pezizomycotina</taxon>
        <taxon>Dothideomycetes</taxon>
        <taxon>Dothideomycetes incertae sedis</taxon>
        <taxon>Acrospermales</taxon>
        <taxon>Acrospermaceae</taxon>
        <taxon>Pseudovirgaria</taxon>
    </lineage>
</organism>
<sequence>MSVLSFGAVTVRLLQRKILSGTYKQHDWFILAATVFGIAMSLGLIISTSFGLGTHESDLEFLNGIRMRQAVLVTNIFYLSCNMLVKLSLLQFYRDLTMSTPAHYFIHFMTFVSVGFGASSIIVVLAQCVPMARIFDPTVPGTCSNIRFMDFSISNGFLMMGIDTVLYAMPVVFTWNLQVSRASKVGLYFVFGLGLVVLIASALRVWIMYEIKSTGDMAFQYGQLMLCSTIENHLAIAVACAPYIKTFLRNSLLTRAYASFRSRIITIVAAATAPSADKSNNNHYNHHHNNNNDDDDDNDRITSLGPASGPPMIPPVRVHGGFRNAFRTCEFFSQLTGRWTVRVGDGTGAGTGLGYAEREGDVEMNAGLGRHAGDDMRSHPALRSEQEQEEQDQGWDVVGPEGDDGSEKEGVVVVRLDGVRLSEGSSRYSTPVGTSPGPVVLEKGYFGDRV</sequence>
<feature type="transmembrane region" description="Helical" evidence="7">
    <location>
        <begin position="157"/>
        <end position="175"/>
    </location>
</feature>
<dbReference type="InterPro" id="IPR052337">
    <property type="entry name" value="SAT4-like"/>
</dbReference>
<feature type="transmembrane region" description="Helical" evidence="7">
    <location>
        <begin position="187"/>
        <end position="207"/>
    </location>
</feature>
<keyword evidence="10" id="KW-1185">Reference proteome</keyword>
<evidence type="ECO:0000256" key="5">
    <source>
        <dbReference type="ARBA" id="ARBA00038359"/>
    </source>
</evidence>
<evidence type="ECO:0000313" key="9">
    <source>
        <dbReference type="EMBL" id="KAF2756759.1"/>
    </source>
</evidence>
<evidence type="ECO:0000256" key="6">
    <source>
        <dbReference type="SAM" id="MobiDB-lite"/>
    </source>
</evidence>
<gene>
    <name evidence="9" type="ORF">EJ05DRAFT_502251</name>
</gene>
<proteinExistence type="inferred from homology"/>
<dbReference type="GO" id="GO:0016020">
    <property type="term" value="C:membrane"/>
    <property type="evidence" value="ECO:0007669"/>
    <property type="project" value="UniProtKB-SubCell"/>
</dbReference>
<dbReference type="PANTHER" id="PTHR33048">
    <property type="entry name" value="PTH11-LIKE INTEGRAL MEMBRANE PROTEIN (AFU_ORTHOLOGUE AFUA_5G11245)"/>
    <property type="match status" value="1"/>
</dbReference>
<dbReference type="InterPro" id="IPR049326">
    <property type="entry name" value="Rhodopsin_dom_fungi"/>
</dbReference>
<feature type="transmembrane region" description="Helical" evidence="7">
    <location>
        <begin position="72"/>
        <end position="93"/>
    </location>
</feature>
<feature type="region of interest" description="Disordered" evidence="6">
    <location>
        <begin position="278"/>
        <end position="315"/>
    </location>
</feature>
<accession>A0A6A6W3N6</accession>
<evidence type="ECO:0000256" key="4">
    <source>
        <dbReference type="ARBA" id="ARBA00023136"/>
    </source>
</evidence>
<keyword evidence="3 7" id="KW-1133">Transmembrane helix</keyword>
<feature type="domain" description="Rhodopsin" evidence="8">
    <location>
        <begin position="11"/>
        <end position="249"/>
    </location>
</feature>
<evidence type="ECO:0000256" key="2">
    <source>
        <dbReference type="ARBA" id="ARBA00022692"/>
    </source>
</evidence>